<dbReference type="EMBL" id="LAYJ01000111">
    <property type="protein sequence ID" value="KKI50445.1"/>
    <property type="molecule type" value="Genomic_DNA"/>
</dbReference>
<comment type="similarity">
    <text evidence="1 4">Belongs to the D-isomer specific 2-hydroxyacid dehydrogenase family.</text>
</comment>
<dbReference type="PANTHER" id="PTHR43761">
    <property type="entry name" value="D-ISOMER SPECIFIC 2-HYDROXYACID DEHYDROGENASE FAMILY PROTEIN (AFU_ORTHOLOGUE AFUA_1G13630)"/>
    <property type="match status" value="1"/>
</dbReference>
<dbReference type="RefSeq" id="WP_046443891.1">
    <property type="nucleotide sequence ID" value="NZ_LAYJ01000111.1"/>
</dbReference>
<feature type="domain" description="D-isomer specific 2-hydroxyacid dehydrogenase NAD-binding" evidence="6">
    <location>
        <begin position="111"/>
        <end position="282"/>
    </location>
</feature>
<dbReference type="SUPFAM" id="SSF51735">
    <property type="entry name" value="NAD(P)-binding Rossmann-fold domains"/>
    <property type="match status" value="1"/>
</dbReference>
<dbReference type="Pfam" id="PF02826">
    <property type="entry name" value="2-Hacid_dh_C"/>
    <property type="match status" value="1"/>
</dbReference>
<dbReference type="InterPro" id="IPR036291">
    <property type="entry name" value="NAD(P)-bd_dom_sf"/>
</dbReference>
<dbReference type="SUPFAM" id="SSF52283">
    <property type="entry name" value="Formate/glycerate dehydrogenase catalytic domain-like"/>
    <property type="match status" value="1"/>
</dbReference>
<name>A0A0M2NJM1_9FIRM</name>
<dbReference type="PATRIC" id="fig|270498.16.peg.2988"/>
<dbReference type="GO" id="GO:0051287">
    <property type="term" value="F:NAD binding"/>
    <property type="evidence" value="ECO:0007669"/>
    <property type="project" value="InterPro"/>
</dbReference>
<protein>
    <submittedName>
        <fullName evidence="7">D-3-phosphoglycerate dehydrogenase</fullName>
        <ecNumber evidence="7">1.1.1.95</ecNumber>
    </submittedName>
</protein>
<evidence type="ECO:0000256" key="2">
    <source>
        <dbReference type="ARBA" id="ARBA00023002"/>
    </source>
</evidence>
<evidence type="ECO:0000256" key="1">
    <source>
        <dbReference type="ARBA" id="ARBA00005854"/>
    </source>
</evidence>
<dbReference type="FunFam" id="3.40.50.720:FF:000203">
    <property type="entry name" value="D-3-phosphoglycerate dehydrogenase (SerA)"/>
    <property type="match status" value="1"/>
</dbReference>
<keyword evidence="3" id="KW-0520">NAD</keyword>
<keyword evidence="8" id="KW-1185">Reference proteome</keyword>
<dbReference type="PANTHER" id="PTHR43761:SF1">
    <property type="entry name" value="D-ISOMER SPECIFIC 2-HYDROXYACID DEHYDROGENASE CATALYTIC DOMAIN-CONTAINING PROTEIN-RELATED"/>
    <property type="match status" value="1"/>
</dbReference>
<evidence type="ECO:0000256" key="3">
    <source>
        <dbReference type="ARBA" id="ARBA00023027"/>
    </source>
</evidence>
<dbReference type="GO" id="GO:0004617">
    <property type="term" value="F:phosphoglycerate dehydrogenase activity"/>
    <property type="evidence" value="ECO:0007669"/>
    <property type="project" value="UniProtKB-EC"/>
</dbReference>
<dbReference type="EC" id="1.1.1.95" evidence="7"/>
<keyword evidence="2 4" id="KW-0560">Oxidoreductase</keyword>
<evidence type="ECO:0000256" key="4">
    <source>
        <dbReference type="RuleBase" id="RU003719"/>
    </source>
</evidence>
<dbReference type="AlphaFoldDB" id="A0A0M2NJM1"/>
<dbReference type="InterPro" id="IPR006140">
    <property type="entry name" value="D-isomer_DH_NAD-bd"/>
</dbReference>
<dbReference type="Proteomes" id="UP000034076">
    <property type="component" value="Unassembled WGS sequence"/>
</dbReference>
<evidence type="ECO:0000259" key="6">
    <source>
        <dbReference type="Pfam" id="PF02826"/>
    </source>
</evidence>
<comment type="caution">
    <text evidence="7">The sequence shown here is derived from an EMBL/GenBank/DDBJ whole genome shotgun (WGS) entry which is preliminary data.</text>
</comment>
<dbReference type="OrthoDB" id="9805416at2"/>
<accession>A0A0M2NJM1</accession>
<proteinExistence type="inferred from homology"/>
<dbReference type="PROSITE" id="PS00670">
    <property type="entry name" value="D_2_HYDROXYACID_DH_2"/>
    <property type="match status" value="1"/>
</dbReference>
<dbReference type="InterPro" id="IPR029753">
    <property type="entry name" value="D-isomer_DH_CS"/>
</dbReference>
<evidence type="ECO:0000259" key="5">
    <source>
        <dbReference type="Pfam" id="PF00389"/>
    </source>
</evidence>
<dbReference type="Gene3D" id="3.40.50.720">
    <property type="entry name" value="NAD(P)-binding Rossmann-like Domain"/>
    <property type="match status" value="2"/>
</dbReference>
<organism evidence="7 8">
    <name type="scientific">Christensenella hongkongensis</name>
    <dbReference type="NCBI Taxonomy" id="270498"/>
    <lineage>
        <taxon>Bacteria</taxon>
        <taxon>Bacillati</taxon>
        <taxon>Bacillota</taxon>
        <taxon>Clostridia</taxon>
        <taxon>Christensenellales</taxon>
        <taxon>Christensenellaceae</taxon>
        <taxon>Christensenella</taxon>
    </lineage>
</organism>
<sequence length="313" mass="33482">MKLVVIEPLGVERERIEQLAAKMLPEAALTIYDTRTTDEEELVARGRDADVIILANLPLNANVLNGCKNLKLLSVAFTGVDHIDMGTCRKNGITVCNSAGYSTAAVADLVFGLLIALKRNLIACDSAVRNGKTKDGLVGHELEGKKFGIIGTGGIGLRVAKIADAFGCEVYAYSRTKKEVPNVTYLGLSDLLKTCDVISLHVPFNEHTRGMIGKKELSMMKKDAVLINTARGPIVQERALAQALEDGAIGGAAIDVFDTEPPIGQGNPLLHAPNTILAPHVGFATKEALEKRAVIVLENVRAWLGGTPRNVVK</sequence>
<evidence type="ECO:0000313" key="8">
    <source>
        <dbReference type="Proteomes" id="UP000034076"/>
    </source>
</evidence>
<dbReference type="InterPro" id="IPR006139">
    <property type="entry name" value="D-isomer_2_OHA_DH_cat_dom"/>
</dbReference>
<evidence type="ECO:0000313" key="7">
    <source>
        <dbReference type="EMBL" id="KKI50445.1"/>
    </source>
</evidence>
<reference evidence="7 8" key="1">
    <citation type="submission" date="2015-04" db="EMBL/GenBank/DDBJ databases">
        <title>Draft genome sequence of bacteremic isolate Catabacter hongkongensis type strain HKU16T.</title>
        <authorList>
            <person name="Lau S.K."/>
            <person name="Teng J.L."/>
            <person name="Huang Y."/>
            <person name="Curreem S.O."/>
            <person name="Tsui S.K."/>
            <person name="Woo P.C."/>
        </authorList>
    </citation>
    <scope>NUCLEOTIDE SEQUENCE [LARGE SCALE GENOMIC DNA]</scope>
    <source>
        <strain evidence="7 8">HKU16</strain>
    </source>
</reference>
<dbReference type="STRING" id="270498.CHK_2037"/>
<feature type="domain" description="D-isomer specific 2-hydroxyacid dehydrogenase catalytic" evidence="5">
    <location>
        <begin position="27"/>
        <end position="313"/>
    </location>
</feature>
<dbReference type="Pfam" id="PF00389">
    <property type="entry name" value="2-Hacid_dh"/>
    <property type="match status" value="1"/>
</dbReference>
<gene>
    <name evidence="7" type="ORF">CHK_2037</name>
</gene>
<dbReference type="InterPro" id="IPR050418">
    <property type="entry name" value="D-iso_2-hydroxyacid_DH_PdxB"/>
</dbReference>